<dbReference type="Proteomes" id="UP000815325">
    <property type="component" value="Unassembled WGS sequence"/>
</dbReference>
<evidence type="ECO:0000313" key="2">
    <source>
        <dbReference type="Proteomes" id="UP000815325"/>
    </source>
</evidence>
<keyword evidence="2" id="KW-1185">Reference proteome</keyword>
<dbReference type="EMBL" id="MU069593">
    <property type="protein sequence ID" value="KAF5838035.1"/>
    <property type="molecule type" value="Genomic_DNA"/>
</dbReference>
<comment type="caution">
    <text evidence="1">The sequence shown here is derived from an EMBL/GenBank/DDBJ whole genome shotgun (WGS) entry which is preliminary data.</text>
</comment>
<evidence type="ECO:0000313" key="1">
    <source>
        <dbReference type="EMBL" id="KAF5838035.1"/>
    </source>
</evidence>
<sequence>MNPCLCRFLLGCWLQEMNEEHQFHRYVAGQEGPRPRKRSLKFSFSPDFRLPPGVKGSRVALSVLAALGISAIPIWGLPFISGSQQTLSKEEQEQKEQIFMYAKKRNREKRMEWIHSDEMPYK</sequence>
<gene>
    <name evidence="1" type="ORF">DUNSADRAFT_3469</name>
</gene>
<protein>
    <submittedName>
        <fullName evidence="1">Uncharacterized protein</fullName>
    </submittedName>
</protein>
<proteinExistence type="predicted"/>
<accession>A0ABQ7GTV7</accession>
<name>A0ABQ7GTV7_DUNSA</name>
<reference evidence="1" key="1">
    <citation type="submission" date="2017-08" db="EMBL/GenBank/DDBJ databases">
        <authorList>
            <person name="Polle J.E."/>
            <person name="Barry K."/>
            <person name="Cushman J."/>
            <person name="Schmutz J."/>
            <person name="Tran D."/>
            <person name="Hathwaick L.T."/>
            <person name="Yim W.C."/>
            <person name="Jenkins J."/>
            <person name="Mckie-Krisberg Z.M."/>
            <person name="Prochnik S."/>
            <person name="Lindquist E."/>
            <person name="Dockter R.B."/>
            <person name="Adam C."/>
            <person name="Molina H."/>
            <person name="Bunkerborg J."/>
            <person name="Jin E."/>
            <person name="Buchheim M."/>
            <person name="Magnuson J."/>
        </authorList>
    </citation>
    <scope>NUCLEOTIDE SEQUENCE</scope>
    <source>
        <strain evidence="1">CCAP 19/18</strain>
    </source>
</reference>
<organism evidence="1 2">
    <name type="scientific">Dunaliella salina</name>
    <name type="common">Green alga</name>
    <name type="synonym">Protococcus salinus</name>
    <dbReference type="NCBI Taxonomy" id="3046"/>
    <lineage>
        <taxon>Eukaryota</taxon>
        <taxon>Viridiplantae</taxon>
        <taxon>Chlorophyta</taxon>
        <taxon>core chlorophytes</taxon>
        <taxon>Chlorophyceae</taxon>
        <taxon>CS clade</taxon>
        <taxon>Chlamydomonadales</taxon>
        <taxon>Dunaliellaceae</taxon>
        <taxon>Dunaliella</taxon>
    </lineage>
</organism>